<reference evidence="1 2" key="1">
    <citation type="submission" date="2022-10" db="EMBL/GenBank/DDBJ databases">
        <title>Draft genome sequence of Streptomyces sp. YSPA8.</title>
        <authorList>
            <person name="Moriuchi R."/>
            <person name="Dohra H."/>
            <person name="Yamamura H."/>
            <person name="Kodani S."/>
        </authorList>
    </citation>
    <scope>NUCLEOTIDE SEQUENCE [LARGE SCALE GENOMIC DNA]</scope>
    <source>
        <strain evidence="1 2">YSPA8</strain>
        <plasmid evidence="1 2">pYSPA8-1</plasmid>
    </source>
</reference>
<accession>A0AA86JBJ2</accession>
<evidence type="ECO:0000313" key="1">
    <source>
        <dbReference type="EMBL" id="BDT39513.1"/>
    </source>
</evidence>
<dbReference type="Pfam" id="PF03237">
    <property type="entry name" value="Terminase_6N"/>
    <property type="match status" value="1"/>
</dbReference>
<geneLocation type="plasmid" evidence="1 2">
    <name>pYSPA8-1</name>
</geneLocation>
<name>A0AA86JBJ2_9ACTN</name>
<dbReference type="EMBL" id="LC735414">
    <property type="protein sequence ID" value="BDT39513.1"/>
    <property type="molecule type" value="Genomic_DNA"/>
</dbReference>
<evidence type="ECO:0000313" key="2">
    <source>
        <dbReference type="Proteomes" id="UP001291653"/>
    </source>
</evidence>
<keyword evidence="1" id="KW-0614">Plasmid</keyword>
<dbReference type="AlphaFoldDB" id="A0AA86JBJ2"/>
<dbReference type="RefSeq" id="WP_323451996.1">
    <property type="nucleotide sequence ID" value="NZ_LC735414.1"/>
</dbReference>
<proteinExistence type="predicted"/>
<dbReference type="Proteomes" id="UP001291653">
    <property type="component" value="Plasmid pYSPA8-1"/>
</dbReference>
<organism evidence="1 2">
    <name type="scientific">Streptomyces yaizuensis</name>
    <dbReference type="NCBI Taxonomy" id="2989713"/>
    <lineage>
        <taxon>Bacteria</taxon>
        <taxon>Bacillati</taxon>
        <taxon>Actinomycetota</taxon>
        <taxon>Actinomycetes</taxon>
        <taxon>Kitasatosporales</taxon>
        <taxon>Streptomycetaceae</taxon>
        <taxon>Streptomyces</taxon>
    </lineage>
</organism>
<keyword evidence="2" id="KW-1185">Reference proteome</keyword>
<protein>
    <submittedName>
        <fullName evidence="1">Terminase family protein</fullName>
    </submittedName>
</protein>
<sequence>MTTVPDQLADGLSDGELFTEYHRALAESAEALKRDPATMAYGLDPAYVRRPHLDLISRTMVRARRREVRKILITTPPQVGKSVTAAVWTPFWWMANEPATKVIVSSYGSLLAIQRGRAVRKLVLEHGAEFGLRLDAGSTAAHDWSLESGGGMRTVGIGGSITGHSADLLIIDDPVKSRAEADSVTFRDATDSAYRDDLASRLAPDGVTVLIMTRWHEDDVAGRLLEREGRAEDGGEWTVIHLPAVCDLTIQHGPDPLGRSHGDPLPHPRIPVDDREALERHWADRKVTARARGWGALYQGDPKPVEGALLTDEMVRQRTHLTGLPEVMKAAVAVDPGGGGRDTVGIVGGFLGTDRRLYWTHDRTAVMPSTQWPREVCRLAAEIGADRVVMEANFGGDMTKTLVRTAWVALLQEWEEEHAGTPEAERNPYDRLPPRIELVRAKVGKLLRADPIAQQVAEDRARFGAVLTNLEGRWTTWQPADPDSPGELDAAVYLAYELLPVPGMDEVMSRVKRRPVRVEDVRPSGWAAQRID</sequence>
<gene>
    <name evidence="1" type="ORF">SYYSPA8_36975</name>
</gene>